<dbReference type="Gene3D" id="2.60.120.40">
    <property type="match status" value="1"/>
</dbReference>
<dbReference type="PRINTS" id="PR00007">
    <property type="entry name" value="COMPLEMNTC1Q"/>
</dbReference>
<evidence type="ECO:0000256" key="2">
    <source>
        <dbReference type="ARBA" id="ARBA00022525"/>
    </source>
</evidence>
<feature type="domain" description="C1q" evidence="4">
    <location>
        <begin position="414"/>
        <end position="546"/>
    </location>
</feature>
<proteinExistence type="predicted"/>
<evidence type="ECO:0000313" key="6">
    <source>
        <dbReference type="Proteomes" id="UP000465112"/>
    </source>
</evidence>
<evidence type="ECO:0000256" key="1">
    <source>
        <dbReference type="ARBA" id="ARBA00004613"/>
    </source>
</evidence>
<dbReference type="InterPro" id="IPR008983">
    <property type="entry name" value="Tumour_necrosis_fac-like_dom"/>
</dbReference>
<evidence type="ECO:0000259" key="4">
    <source>
        <dbReference type="PROSITE" id="PS50871"/>
    </source>
</evidence>
<dbReference type="PANTHER" id="PTHR22923">
    <property type="entry name" value="CEREBELLIN-RELATED"/>
    <property type="match status" value="1"/>
</dbReference>
<organism evidence="5 6">
    <name type="scientific">Perca fluviatilis</name>
    <name type="common">European perch</name>
    <dbReference type="NCBI Taxonomy" id="8168"/>
    <lineage>
        <taxon>Eukaryota</taxon>
        <taxon>Metazoa</taxon>
        <taxon>Chordata</taxon>
        <taxon>Craniata</taxon>
        <taxon>Vertebrata</taxon>
        <taxon>Euteleostomi</taxon>
        <taxon>Actinopterygii</taxon>
        <taxon>Neopterygii</taxon>
        <taxon>Teleostei</taxon>
        <taxon>Neoteleostei</taxon>
        <taxon>Acanthomorphata</taxon>
        <taxon>Eupercaria</taxon>
        <taxon>Perciformes</taxon>
        <taxon>Percoidei</taxon>
        <taxon>Percidae</taxon>
        <taxon>Percinae</taxon>
        <taxon>Perca</taxon>
    </lineage>
</organism>
<dbReference type="PANTHER" id="PTHR22923:SF102">
    <property type="entry name" value="CEREBELLIN 13-RELATED"/>
    <property type="match status" value="1"/>
</dbReference>
<keyword evidence="2" id="KW-0964">Secreted</keyword>
<accession>A0A6A5EB55</accession>
<reference evidence="5 6" key="1">
    <citation type="submission" date="2019-06" db="EMBL/GenBank/DDBJ databases">
        <title>A chromosome-scale genome assembly of the European perch, Perca fluviatilis.</title>
        <authorList>
            <person name="Roques C."/>
            <person name="Zahm M."/>
            <person name="Cabau C."/>
            <person name="Klopp C."/>
            <person name="Bouchez O."/>
            <person name="Donnadieu C."/>
            <person name="Kuhl H."/>
            <person name="Gislard M."/>
            <person name="Guendouz S."/>
            <person name="Journot L."/>
            <person name="Haffray P."/>
            <person name="Bestin A."/>
            <person name="Morvezen R."/>
            <person name="Feron R."/>
            <person name="Wen M."/>
            <person name="Jouanno E."/>
            <person name="Herpin A."/>
            <person name="Schartl M."/>
            <person name="Postlethwait J."/>
            <person name="Schaerlinger B."/>
            <person name="Chardard D."/>
            <person name="Lecocq T."/>
            <person name="Poncet C."/>
            <person name="Jaffrelo L."/>
            <person name="Lampietro C."/>
            <person name="Guiguen Y."/>
        </authorList>
    </citation>
    <scope>NUCLEOTIDE SEQUENCE [LARGE SCALE GENOMIC DNA]</scope>
    <source>
        <tissue evidence="5">Blood</tissue>
    </source>
</reference>
<dbReference type="GO" id="GO:0005576">
    <property type="term" value="C:extracellular region"/>
    <property type="evidence" value="ECO:0007669"/>
    <property type="project" value="UniProtKB-SubCell"/>
</dbReference>
<evidence type="ECO:0000256" key="3">
    <source>
        <dbReference type="ARBA" id="ARBA00022729"/>
    </source>
</evidence>
<name>A0A6A5EB55_PERFL</name>
<sequence>MSYRGRTLVINNLLASSLWHKLSCVDPPSNLLAKIQAVLVNFFWDKLHWIPQSVLFLPLEKGGQGLNHLASRGAAFRLQFLQRLLYGPKDLVWRPLAHWVLNSFKGFGLTDSLFPMDARKLSVQFLPPFYRGVFTVWKLVVKERRLQGDSLHWLLQEPVVYGDQLDYPCWAGSAITDTFCRARVLTLGTVVDITGHKLDNAAALAAVLGVRSVRIITKLLDYWKHKLTGHESILLEQYTGGLTTPQTDDSFPDLFVRPCLDHYEPLVNGSRLDICSGMPGLLAALNRSRTLSLQQLVEAAGPQLSGAGALGSLLGMTSIRVTQRILNLWTQKLSGRERMLLMEYRRVEATPDSTDPFPEVYMSPEFGEETGPLLAVSSPGKLTLHGADKVTLYQNCVKAINKKGLSGRPPLSGMTVQQVAFSAALLSGGQLATIGPFPMDTLLIFKHVITNIGNAYNSNTGLFTAPVRGAYNFEWWLAVNVNIGRAAGAVLFKNSEKIFMSWGQHGVSNGATLLLEVGDIVFMRFCCLKQVFIALHRFNLISSAYK</sequence>
<dbReference type="SUPFAM" id="SSF49842">
    <property type="entry name" value="TNF-like"/>
    <property type="match status" value="1"/>
</dbReference>
<dbReference type="InterPro" id="IPR001073">
    <property type="entry name" value="C1q_dom"/>
</dbReference>
<dbReference type="Pfam" id="PF00386">
    <property type="entry name" value="C1q"/>
    <property type="match status" value="1"/>
</dbReference>
<dbReference type="EMBL" id="VHII01000016">
    <property type="protein sequence ID" value="KAF1378060.1"/>
    <property type="molecule type" value="Genomic_DNA"/>
</dbReference>
<keyword evidence="6" id="KW-1185">Reference proteome</keyword>
<dbReference type="InterPro" id="IPR050822">
    <property type="entry name" value="Cerebellin_Synaptic_Org"/>
</dbReference>
<dbReference type="AlphaFoldDB" id="A0A6A5EB55"/>
<gene>
    <name evidence="5" type="ORF">PFLUV_G00185660</name>
</gene>
<evidence type="ECO:0000313" key="5">
    <source>
        <dbReference type="EMBL" id="KAF1378060.1"/>
    </source>
</evidence>
<comment type="subcellular location">
    <subcellularLocation>
        <location evidence="1">Secreted</location>
    </subcellularLocation>
</comment>
<dbReference type="PROSITE" id="PS50871">
    <property type="entry name" value="C1Q"/>
    <property type="match status" value="1"/>
</dbReference>
<comment type="caution">
    <text evidence="5">The sequence shown here is derived from an EMBL/GenBank/DDBJ whole genome shotgun (WGS) entry which is preliminary data.</text>
</comment>
<keyword evidence="3" id="KW-0732">Signal</keyword>
<dbReference type="SMART" id="SM00110">
    <property type="entry name" value="C1Q"/>
    <property type="match status" value="1"/>
</dbReference>
<dbReference type="Proteomes" id="UP000465112">
    <property type="component" value="Chromosome 16"/>
</dbReference>
<protein>
    <recommendedName>
        <fullName evidence="4">C1q domain-containing protein</fullName>
    </recommendedName>
</protein>